<protein>
    <recommendedName>
        <fullName evidence="1">AB hydrolase-1 domain-containing protein</fullName>
    </recommendedName>
</protein>
<dbReference type="AlphaFoldDB" id="A0AAD7FUD7"/>
<organism evidence="2 3">
    <name type="scientific">Roridomyces roridus</name>
    <dbReference type="NCBI Taxonomy" id="1738132"/>
    <lineage>
        <taxon>Eukaryota</taxon>
        <taxon>Fungi</taxon>
        <taxon>Dikarya</taxon>
        <taxon>Basidiomycota</taxon>
        <taxon>Agaricomycotina</taxon>
        <taxon>Agaricomycetes</taxon>
        <taxon>Agaricomycetidae</taxon>
        <taxon>Agaricales</taxon>
        <taxon>Marasmiineae</taxon>
        <taxon>Mycenaceae</taxon>
        <taxon>Roridomyces</taxon>
    </lineage>
</organism>
<sequence length="338" mass="37490">MPTVSIPGKDVQLFYTDSGIPNYQENYKTLILIHGHTFHGAIFQKLLPLAPARSVRIFSINRHEYPGSTPHTPEELNIYASGTDEERTALVKDAGINIALAVDGIIQKYDLSGGSTALVGWSLGNTFLLAAMCAIMDLPLQSRERLRSVVKSFIMWDPPVMPLGMPLPPHSYMPLYDEKLTPAARASTFATWVGSYFAHGDLSTRDLSQLGYHPTSKPGTFDHMPQEEHLSVVDLSVGDKCDTILTQEPFSAILTAQTNQALFDPVIRTAWNEPRVVNLYGAANAGFVYSAIWTLQDRLEAAAEKERVPIEFRCIEGANHFVMWDDPVLALDELLRCT</sequence>
<dbReference type="InterPro" id="IPR029058">
    <property type="entry name" value="AB_hydrolase_fold"/>
</dbReference>
<dbReference type="Proteomes" id="UP001221142">
    <property type="component" value="Unassembled WGS sequence"/>
</dbReference>
<name>A0AAD7FUD7_9AGAR</name>
<dbReference type="EMBL" id="JARKIF010000005">
    <property type="protein sequence ID" value="KAJ7638177.1"/>
    <property type="molecule type" value="Genomic_DNA"/>
</dbReference>
<reference evidence="2" key="1">
    <citation type="submission" date="2023-03" db="EMBL/GenBank/DDBJ databases">
        <title>Massive genome expansion in bonnet fungi (Mycena s.s.) driven by repeated elements and novel gene families across ecological guilds.</title>
        <authorList>
            <consortium name="Lawrence Berkeley National Laboratory"/>
            <person name="Harder C.B."/>
            <person name="Miyauchi S."/>
            <person name="Viragh M."/>
            <person name="Kuo A."/>
            <person name="Thoen E."/>
            <person name="Andreopoulos B."/>
            <person name="Lu D."/>
            <person name="Skrede I."/>
            <person name="Drula E."/>
            <person name="Henrissat B."/>
            <person name="Morin E."/>
            <person name="Kohler A."/>
            <person name="Barry K."/>
            <person name="LaButti K."/>
            <person name="Morin E."/>
            <person name="Salamov A."/>
            <person name="Lipzen A."/>
            <person name="Mereny Z."/>
            <person name="Hegedus B."/>
            <person name="Baldrian P."/>
            <person name="Stursova M."/>
            <person name="Weitz H."/>
            <person name="Taylor A."/>
            <person name="Grigoriev I.V."/>
            <person name="Nagy L.G."/>
            <person name="Martin F."/>
            <person name="Kauserud H."/>
        </authorList>
    </citation>
    <scope>NUCLEOTIDE SEQUENCE</scope>
    <source>
        <strain evidence="2">9284</strain>
    </source>
</reference>
<evidence type="ECO:0000313" key="2">
    <source>
        <dbReference type="EMBL" id="KAJ7638177.1"/>
    </source>
</evidence>
<comment type="caution">
    <text evidence="2">The sequence shown here is derived from an EMBL/GenBank/DDBJ whole genome shotgun (WGS) entry which is preliminary data.</text>
</comment>
<accession>A0AAD7FUD7</accession>
<dbReference type="Pfam" id="PF12697">
    <property type="entry name" value="Abhydrolase_6"/>
    <property type="match status" value="1"/>
</dbReference>
<evidence type="ECO:0000259" key="1">
    <source>
        <dbReference type="Pfam" id="PF12697"/>
    </source>
</evidence>
<proteinExistence type="predicted"/>
<evidence type="ECO:0000313" key="3">
    <source>
        <dbReference type="Proteomes" id="UP001221142"/>
    </source>
</evidence>
<feature type="domain" description="AB hydrolase-1" evidence="1">
    <location>
        <begin position="30"/>
        <end position="327"/>
    </location>
</feature>
<gene>
    <name evidence="2" type="ORF">FB45DRAFT_1131553</name>
</gene>
<keyword evidence="3" id="KW-1185">Reference proteome</keyword>
<dbReference type="Gene3D" id="3.40.50.1820">
    <property type="entry name" value="alpha/beta hydrolase"/>
    <property type="match status" value="1"/>
</dbReference>
<dbReference type="SUPFAM" id="SSF53474">
    <property type="entry name" value="alpha/beta-Hydrolases"/>
    <property type="match status" value="1"/>
</dbReference>
<dbReference type="InterPro" id="IPR000073">
    <property type="entry name" value="AB_hydrolase_1"/>
</dbReference>